<name>A0ABR0M0R4_9PEZI</name>
<evidence type="ECO:0000313" key="2">
    <source>
        <dbReference type="EMBL" id="KAK5275698.1"/>
    </source>
</evidence>
<evidence type="ECO:0000313" key="3">
    <source>
        <dbReference type="Proteomes" id="UP001357485"/>
    </source>
</evidence>
<dbReference type="EMBL" id="JAVRRA010004195">
    <property type="protein sequence ID" value="KAK5275698.1"/>
    <property type="molecule type" value="Genomic_DNA"/>
</dbReference>
<feature type="non-terminal residue" evidence="2">
    <location>
        <position position="1"/>
    </location>
</feature>
<comment type="caution">
    <text evidence="2">The sequence shown here is derived from an EMBL/GenBank/DDBJ whole genome shotgun (WGS) entry which is preliminary data.</text>
</comment>
<feature type="region of interest" description="Disordered" evidence="1">
    <location>
        <begin position="22"/>
        <end position="77"/>
    </location>
</feature>
<reference evidence="2 3" key="1">
    <citation type="submission" date="2023-08" db="EMBL/GenBank/DDBJ databases">
        <title>Black Yeasts Isolated from many extreme environments.</title>
        <authorList>
            <person name="Coleine C."/>
            <person name="Stajich J.E."/>
            <person name="Selbmann L."/>
        </authorList>
    </citation>
    <scope>NUCLEOTIDE SEQUENCE [LARGE SCALE GENOMIC DNA]</scope>
    <source>
        <strain evidence="2 3">CCFEE 536</strain>
    </source>
</reference>
<dbReference type="Proteomes" id="UP001357485">
    <property type="component" value="Unassembled WGS sequence"/>
</dbReference>
<keyword evidence="3" id="KW-1185">Reference proteome</keyword>
<proteinExistence type="predicted"/>
<sequence length="77" mass="8392">GVEMRSSGTSYPQQDVFKYLHKSSTRKVGEAPTGANTQLPHPLTPVMEKSPPITAAPEAKKRRFSRFGKRGSVVAAH</sequence>
<protein>
    <submittedName>
        <fullName evidence="2">Uncharacterized protein</fullName>
    </submittedName>
</protein>
<gene>
    <name evidence="2" type="ORF">LTR16_012216</name>
</gene>
<feature type="compositionally biased region" description="Basic residues" evidence="1">
    <location>
        <begin position="60"/>
        <end position="69"/>
    </location>
</feature>
<evidence type="ECO:0000256" key="1">
    <source>
        <dbReference type="SAM" id="MobiDB-lite"/>
    </source>
</evidence>
<accession>A0ABR0M0R4</accession>
<organism evidence="2 3">
    <name type="scientific">Cryomyces antarcticus</name>
    <dbReference type="NCBI Taxonomy" id="329879"/>
    <lineage>
        <taxon>Eukaryota</taxon>
        <taxon>Fungi</taxon>
        <taxon>Dikarya</taxon>
        <taxon>Ascomycota</taxon>
        <taxon>Pezizomycotina</taxon>
        <taxon>Dothideomycetes</taxon>
        <taxon>Dothideomycetes incertae sedis</taxon>
        <taxon>Cryomyces</taxon>
    </lineage>
</organism>